<protein>
    <submittedName>
        <fullName evidence="1">Uncharacterized protein</fullName>
    </submittedName>
</protein>
<sequence>MELENWLRSVALDRVASRSNQSRQSPMSCLHPILSVHIATDQDTRIRKAPVFARSPTVLLTTSTSMSNLIWPLGGAHSPIPNIMFKKPARNGNLVDKHRN</sequence>
<reference evidence="1" key="1">
    <citation type="submission" date="2015-04" db="EMBL/GenBank/DDBJ databases">
        <title>The genome sequence of the plant pathogenic Rhizarian Plasmodiophora brassicae reveals insights in its biotrophic life cycle and the origin of chitin synthesis.</title>
        <authorList>
            <person name="Schwelm A."/>
            <person name="Fogelqvist J."/>
            <person name="Knaust A."/>
            <person name="Julke S."/>
            <person name="Lilja T."/>
            <person name="Dhandapani V."/>
            <person name="Bonilla-Rosso G."/>
            <person name="Karlsson M."/>
            <person name="Shevchenko A."/>
            <person name="Choi S.R."/>
            <person name="Kim H.G."/>
            <person name="Park J.Y."/>
            <person name="Lim Y.P."/>
            <person name="Ludwig-Muller J."/>
            <person name="Dixelius C."/>
        </authorList>
    </citation>
    <scope>NUCLEOTIDE SEQUENCE</scope>
    <source>
        <tissue evidence="1">Potato root galls</tissue>
    </source>
</reference>
<evidence type="ECO:0000313" key="1">
    <source>
        <dbReference type="EMBL" id="CRZ05475.1"/>
    </source>
</evidence>
<dbReference type="AlphaFoldDB" id="A0A0H5QU98"/>
<dbReference type="EMBL" id="HACM01005034">
    <property type="protein sequence ID" value="CRZ05476.1"/>
    <property type="molecule type" value="Transcribed_RNA"/>
</dbReference>
<organism evidence="1">
    <name type="scientific">Spongospora subterranea</name>
    <dbReference type="NCBI Taxonomy" id="70186"/>
    <lineage>
        <taxon>Eukaryota</taxon>
        <taxon>Sar</taxon>
        <taxon>Rhizaria</taxon>
        <taxon>Endomyxa</taxon>
        <taxon>Phytomyxea</taxon>
        <taxon>Plasmodiophorida</taxon>
        <taxon>Plasmodiophoridae</taxon>
        <taxon>Spongospora</taxon>
    </lineage>
</organism>
<proteinExistence type="predicted"/>
<name>A0A0H5QU98_9EUKA</name>
<dbReference type="EMBL" id="HACM01005033">
    <property type="protein sequence ID" value="CRZ05475.1"/>
    <property type="molecule type" value="Transcribed_RNA"/>
</dbReference>
<accession>A0A0H5QU98</accession>